<comment type="PTM">
    <text evidence="4">Binds 2 heme c groups covalently per subunit.</text>
</comment>
<dbReference type="GO" id="GO:0020037">
    <property type="term" value="F:heme binding"/>
    <property type="evidence" value="ECO:0007669"/>
    <property type="project" value="InterPro"/>
</dbReference>
<feature type="signal peptide" evidence="6">
    <location>
        <begin position="1"/>
        <end position="21"/>
    </location>
</feature>
<dbReference type="GO" id="GO:0009055">
    <property type="term" value="F:electron transfer activity"/>
    <property type="evidence" value="ECO:0007669"/>
    <property type="project" value="InterPro"/>
</dbReference>
<protein>
    <submittedName>
        <fullName evidence="8">Cytochrome c family protein</fullName>
    </submittedName>
</protein>
<keyword evidence="3 5" id="KW-0408">Iron</keyword>
<evidence type="ECO:0000256" key="4">
    <source>
        <dbReference type="PIRSR" id="PIRSR000005-1"/>
    </source>
</evidence>
<dbReference type="SUPFAM" id="SSF46626">
    <property type="entry name" value="Cytochrome c"/>
    <property type="match status" value="2"/>
</dbReference>
<dbReference type="GO" id="GO:0042597">
    <property type="term" value="C:periplasmic space"/>
    <property type="evidence" value="ECO:0007669"/>
    <property type="project" value="InterPro"/>
</dbReference>
<dbReference type="PROSITE" id="PS51007">
    <property type="entry name" value="CYTC"/>
    <property type="match status" value="2"/>
</dbReference>
<feature type="domain" description="Cytochrome c" evidence="7">
    <location>
        <begin position="106"/>
        <end position="204"/>
    </location>
</feature>
<dbReference type="InterPro" id="IPR024167">
    <property type="entry name" value="Cytochrome_c4-like"/>
</dbReference>
<dbReference type="EMBL" id="CP000507">
    <property type="protein sequence ID" value="ABL98738.1"/>
    <property type="molecule type" value="Genomic_DNA"/>
</dbReference>
<dbReference type="InterPro" id="IPR036909">
    <property type="entry name" value="Cyt_c-like_dom_sf"/>
</dbReference>
<feature type="binding site" description="axial binding residue" evidence="5">
    <location>
        <position position="140"/>
    </location>
    <ligand>
        <name>heme c</name>
        <dbReference type="ChEBI" id="CHEBI:61717"/>
        <label>2</label>
    </ligand>
    <ligandPart>
        <name>Fe</name>
        <dbReference type="ChEBI" id="CHEBI:18248"/>
    </ligandPart>
</feature>
<evidence type="ECO:0000313" key="8">
    <source>
        <dbReference type="EMBL" id="ABL98738.1"/>
    </source>
</evidence>
<organism evidence="8 9">
    <name type="scientific">Shewanella amazonensis (strain ATCC BAA-1098 / SB2B)</name>
    <dbReference type="NCBI Taxonomy" id="326297"/>
    <lineage>
        <taxon>Bacteria</taxon>
        <taxon>Pseudomonadati</taxon>
        <taxon>Pseudomonadota</taxon>
        <taxon>Gammaproteobacteria</taxon>
        <taxon>Alteromonadales</taxon>
        <taxon>Shewanellaceae</taxon>
        <taxon>Shewanella</taxon>
    </lineage>
</organism>
<dbReference type="PANTHER" id="PTHR33751">
    <property type="entry name" value="CBB3-TYPE CYTOCHROME C OXIDASE SUBUNIT FIXP"/>
    <property type="match status" value="1"/>
</dbReference>
<keyword evidence="1 4" id="KW-0349">Heme</keyword>
<dbReference type="HOGENOM" id="CLU_076280_0_1_6"/>
<feature type="binding site" description="axial binding residue" evidence="5">
    <location>
        <position position="181"/>
    </location>
    <ligand>
        <name>heme c</name>
        <dbReference type="ChEBI" id="CHEBI:61717"/>
        <label>2</label>
    </ligand>
    <ligandPart>
        <name>Fe</name>
        <dbReference type="ChEBI" id="CHEBI:18248"/>
    </ligandPart>
</feature>
<dbReference type="PIRSF" id="PIRSF000005">
    <property type="entry name" value="Cytochrome_c4"/>
    <property type="match status" value="1"/>
</dbReference>
<feature type="binding site" description="covalent" evidence="4">
    <location>
        <position position="139"/>
    </location>
    <ligand>
        <name>heme c</name>
        <dbReference type="ChEBI" id="CHEBI:61717"/>
        <label>2</label>
    </ligand>
</feature>
<evidence type="ECO:0000256" key="5">
    <source>
        <dbReference type="PIRSR" id="PIRSR000005-2"/>
    </source>
</evidence>
<feature type="binding site" description="covalent" evidence="4">
    <location>
        <position position="37"/>
    </location>
    <ligand>
        <name>heme c</name>
        <dbReference type="ChEBI" id="CHEBI:61717"/>
        <label>1</label>
    </ligand>
</feature>
<keyword evidence="9" id="KW-1185">Reference proteome</keyword>
<keyword evidence="6" id="KW-0732">Signal</keyword>
<sequence>MTSKLIGALGLWLIATHGAQATTAPAMPPQAALCGSCHGSQGLGVEPLGPRLAGLSSEYIQKQIKDFQSSKRQNPTMRPMAMTLQGDALIAQVADYFAAQAVPSVSIQRRGEEVTFQDSAERLAYQGDWSRELPACVTCHGPSGIGAGTFPRLAGQQASYLKSQLLAWQSGTRQGDSDGMMANVANKLSAAEIDAIAHYFANLK</sequence>
<proteinExistence type="predicted"/>
<feature type="binding site" description="covalent" evidence="4">
    <location>
        <position position="34"/>
    </location>
    <ligand>
        <name>heme c</name>
        <dbReference type="ChEBI" id="CHEBI:61717"/>
        <label>1</label>
    </ligand>
</feature>
<evidence type="ECO:0000256" key="3">
    <source>
        <dbReference type="ARBA" id="ARBA00023004"/>
    </source>
</evidence>
<evidence type="ECO:0000256" key="1">
    <source>
        <dbReference type="ARBA" id="ARBA00022617"/>
    </source>
</evidence>
<dbReference type="InterPro" id="IPR009056">
    <property type="entry name" value="Cyt_c-like_dom"/>
</dbReference>
<dbReference type="RefSeq" id="WP_011758648.1">
    <property type="nucleotide sequence ID" value="NC_008700.1"/>
</dbReference>
<evidence type="ECO:0000256" key="6">
    <source>
        <dbReference type="SAM" id="SignalP"/>
    </source>
</evidence>
<evidence type="ECO:0000256" key="2">
    <source>
        <dbReference type="ARBA" id="ARBA00022723"/>
    </source>
</evidence>
<dbReference type="Pfam" id="PF00034">
    <property type="entry name" value="Cytochrom_C"/>
    <property type="match status" value="2"/>
</dbReference>
<feature type="binding site" description="covalent" evidence="4">
    <location>
        <position position="136"/>
    </location>
    <ligand>
        <name>heme c</name>
        <dbReference type="ChEBI" id="CHEBI:61717"/>
        <label>2</label>
    </ligand>
</feature>
<dbReference type="AlphaFoldDB" id="A1S2Y2"/>
<dbReference type="GO" id="GO:0005506">
    <property type="term" value="F:iron ion binding"/>
    <property type="evidence" value="ECO:0007669"/>
    <property type="project" value="InterPro"/>
</dbReference>
<keyword evidence="2 5" id="KW-0479">Metal-binding</keyword>
<evidence type="ECO:0000259" key="7">
    <source>
        <dbReference type="PROSITE" id="PS51007"/>
    </source>
</evidence>
<name>A1S2Y2_SHEAM</name>
<gene>
    <name evidence="8" type="ordered locus">Sama_0528</name>
</gene>
<dbReference type="Proteomes" id="UP000009175">
    <property type="component" value="Chromosome"/>
</dbReference>
<dbReference type="OrthoDB" id="9773456at2"/>
<reference evidence="8 9" key="1">
    <citation type="submission" date="2006-12" db="EMBL/GenBank/DDBJ databases">
        <title>Complete sequence of Shewanella amazonensis SB2B.</title>
        <authorList>
            <consortium name="US DOE Joint Genome Institute"/>
            <person name="Copeland A."/>
            <person name="Lucas S."/>
            <person name="Lapidus A."/>
            <person name="Barry K."/>
            <person name="Detter J.C."/>
            <person name="Glavina del Rio T."/>
            <person name="Hammon N."/>
            <person name="Israni S."/>
            <person name="Dalin E."/>
            <person name="Tice H."/>
            <person name="Pitluck S."/>
            <person name="Munk A.C."/>
            <person name="Brettin T."/>
            <person name="Bruce D."/>
            <person name="Han C."/>
            <person name="Tapia R."/>
            <person name="Gilna P."/>
            <person name="Schmutz J."/>
            <person name="Larimer F."/>
            <person name="Land M."/>
            <person name="Hauser L."/>
            <person name="Kyrpides N."/>
            <person name="Mikhailova N."/>
            <person name="Fredrickson J."/>
            <person name="Richardson P."/>
        </authorList>
    </citation>
    <scope>NUCLEOTIDE SEQUENCE [LARGE SCALE GENOMIC DNA]</scope>
    <source>
        <strain evidence="9">ATCC BAA-1098 / SB2B</strain>
    </source>
</reference>
<dbReference type="eggNOG" id="COG2863">
    <property type="taxonomic scope" value="Bacteria"/>
</dbReference>
<feature type="binding site" description="axial binding residue" evidence="5">
    <location>
        <position position="77"/>
    </location>
    <ligand>
        <name>heme c</name>
        <dbReference type="ChEBI" id="CHEBI:61717"/>
        <label>1</label>
    </ligand>
    <ligandPart>
        <name>Fe</name>
        <dbReference type="ChEBI" id="CHEBI:18248"/>
    </ligandPart>
</feature>
<dbReference type="STRING" id="326297.Sama_0528"/>
<dbReference type="KEGG" id="saz:Sama_0528"/>
<evidence type="ECO:0000313" key="9">
    <source>
        <dbReference type="Proteomes" id="UP000009175"/>
    </source>
</evidence>
<dbReference type="InterPro" id="IPR050597">
    <property type="entry name" value="Cytochrome_c_Oxidase_Subunit"/>
</dbReference>
<feature type="chain" id="PRO_5002637078" evidence="6">
    <location>
        <begin position="22"/>
        <end position="204"/>
    </location>
</feature>
<accession>A1S2Y2</accession>
<feature type="domain" description="Cytochrome c" evidence="7">
    <location>
        <begin position="13"/>
        <end position="101"/>
    </location>
</feature>
<dbReference type="Gene3D" id="1.10.760.10">
    <property type="entry name" value="Cytochrome c-like domain"/>
    <property type="match status" value="2"/>
</dbReference>
<dbReference type="PANTHER" id="PTHR33751:SF11">
    <property type="entry name" value="BLL4483 PROTEIN"/>
    <property type="match status" value="1"/>
</dbReference>
<feature type="binding site" description="axial binding residue" evidence="5">
    <location>
        <position position="38"/>
    </location>
    <ligand>
        <name>heme c</name>
        <dbReference type="ChEBI" id="CHEBI:61717"/>
        <label>1</label>
    </ligand>
    <ligandPart>
        <name>Fe</name>
        <dbReference type="ChEBI" id="CHEBI:18248"/>
    </ligandPart>
</feature>